<proteinExistence type="predicted"/>
<name>A0A060T766_BLAAD</name>
<dbReference type="AlphaFoldDB" id="A0A060T766"/>
<protein>
    <submittedName>
        <fullName evidence="1">ARAD1B17424p</fullName>
    </submittedName>
</protein>
<sequence>MAPRDTNELTWLVPKVLYSEGGEYSEKYPLSNAFVPDDSVYCALNNTCTLLLDLTGDSKCPSVKEIFITAPPRSGFTNPVQFVAAFLAMDATDLVDRCAEFLQNSSIGHLFIPGVSQMTDRQSLQIGPGTGITPHGEQSSPLSPSPQEWFCDDICEVTYSPLIPGYETEGVDGRRRLREDRCVHSSTRASTPKPTVLSADRFKSSGPLAPVAVGAIPGVDKGRQLRIRFEAPISARYIVLWLSNKYGSRGNVDIESILIKGSSLDQPHPSVELR</sequence>
<organism evidence="1">
    <name type="scientific">Blastobotrys adeninivorans</name>
    <name type="common">Yeast</name>
    <name type="synonym">Arxula adeninivorans</name>
    <dbReference type="NCBI Taxonomy" id="409370"/>
    <lineage>
        <taxon>Eukaryota</taxon>
        <taxon>Fungi</taxon>
        <taxon>Dikarya</taxon>
        <taxon>Ascomycota</taxon>
        <taxon>Saccharomycotina</taxon>
        <taxon>Dipodascomycetes</taxon>
        <taxon>Dipodascales</taxon>
        <taxon>Trichomonascaceae</taxon>
        <taxon>Blastobotrys</taxon>
    </lineage>
</organism>
<dbReference type="EMBL" id="HG937692">
    <property type="protein sequence ID" value="CDP36629.1"/>
    <property type="molecule type" value="Genomic_DNA"/>
</dbReference>
<reference evidence="1" key="1">
    <citation type="submission" date="2014-02" db="EMBL/GenBank/DDBJ databases">
        <authorList>
            <person name="Genoscope - CEA"/>
        </authorList>
    </citation>
    <scope>NUCLEOTIDE SEQUENCE</scope>
    <source>
        <strain evidence="1">LS3</strain>
    </source>
</reference>
<evidence type="ECO:0000313" key="1">
    <source>
        <dbReference type="EMBL" id="CDP36629.1"/>
    </source>
</evidence>
<gene>
    <name evidence="1" type="ORF">GNLVRS02_ARAD1B17424g</name>
</gene>
<accession>A0A060T766</accession>
<reference evidence="1" key="2">
    <citation type="submission" date="2014-06" db="EMBL/GenBank/DDBJ databases">
        <title>The complete genome of Blastobotrys (Arxula) adeninivorans LS3 - a yeast of biotechnological interest.</title>
        <authorList>
            <person name="Kunze G."/>
            <person name="Gaillardin C."/>
            <person name="Czernicka M."/>
            <person name="Durrens P."/>
            <person name="Martin T."/>
            <person name="Boer E."/>
            <person name="Gabaldon T."/>
            <person name="Cruz J."/>
            <person name="Talla E."/>
            <person name="Marck C."/>
            <person name="Goffeau A."/>
            <person name="Barbe V."/>
            <person name="Baret P."/>
            <person name="Baronian K."/>
            <person name="Beier S."/>
            <person name="Bleykasten C."/>
            <person name="Bode R."/>
            <person name="Casaregola S."/>
            <person name="Despons L."/>
            <person name="Fairhead C."/>
            <person name="Giersberg M."/>
            <person name="Gierski P."/>
            <person name="Hahnel U."/>
            <person name="Hartmann A."/>
            <person name="Jankowska D."/>
            <person name="Jubin C."/>
            <person name="Jung P."/>
            <person name="Lafontaine I."/>
            <person name="Leh-Louis V."/>
            <person name="Lemaire M."/>
            <person name="Marcet-Houben M."/>
            <person name="Mascher M."/>
            <person name="Morel G."/>
            <person name="Richard G.-F."/>
            <person name="Riechen J."/>
            <person name="Sacerdot C."/>
            <person name="Sarkar A."/>
            <person name="Savel G."/>
            <person name="Schacherer J."/>
            <person name="Sherman D."/>
            <person name="Straub M.-L."/>
            <person name="Stein N."/>
            <person name="Thierry A."/>
            <person name="Trautwein-Schult A."/>
            <person name="Westhof E."/>
            <person name="Worch S."/>
            <person name="Dujon B."/>
            <person name="Souciet J.-L."/>
            <person name="Wincker P."/>
            <person name="Scholz U."/>
            <person name="Neuveglise N."/>
        </authorList>
    </citation>
    <scope>NUCLEOTIDE SEQUENCE</scope>
    <source>
        <strain evidence="1">LS3</strain>
    </source>
</reference>